<evidence type="ECO:0000256" key="1">
    <source>
        <dbReference type="ARBA" id="ARBA00004651"/>
    </source>
</evidence>
<dbReference type="EMBL" id="FWXD01000046">
    <property type="protein sequence ID" value="SMC29828.1"/>
    <property type="molecule type" value="Genomic_DNA"/>
</dbReference>
<dbReference type="InterPro" id="IPR051907">
    <property type="entry name" value="DoxX-like_oxidoreductase"/>
</dbReference>
<organism evidence="8 9">
    <name type="scientific">Andreprevotia lacus DSM 23236</name>
    <dbReference type="NCBI Taxonomy" id="1121001"/>
    <lineage>
        <taxon>Bacteria</taxon>
        <taxon>Pseudomonadati</taxon>
        <taxon>Pseudomonadota</taxon>
        <taxon>Betaproteobacteria</taxon>
        <taxon>Neisseriales</taxon>
        <taxon>Chitinibacteraceae</taxon>
        <taxon>Andreprevotia</taxon>
    </lineage>
</organism>
<keyword evidence="3" id="KW-1003">Cell membrane</keyword>
<dbReference type="OrthoDB" id="121744at2"/>
<dbReference type="InterPro" id="IPR032808">
    <property type="entry name" value="DoxX"/>
</dbReference>
<evidence type="ECO:0000256" key="4">
    <source>
        <dbReference type="ARBA" id="ARBA00022692"/>
    </source>
</evidence>
<dbReference type="Proteomes" id="UP000192761">
    <property type="component" value="Unassembled WGS sequence"/>
</dbReference>
<keyword evidence="4 7" id="KW-0812">Transmembrane</keyword>
<evidence type="ECO:0000313" key="9">
    <source>
        <dbReference type="Proteomes" id="UP000192761"/>
    </source>
</evidence>
<evidence type="ECO:0000256" key="2">
    <source>
        <dbReference type="ARBA" id="ARBA00006679"/>
    </source>
</evidence>
<dbReference type="Pfam" id="PF07681">
    <property type="entry name" value="DoxX"/>
    <property type="match status" value="1"/>
</dbReference>
<protein>
    <submittedName>
        <fullName evidence="8">Putative oxidoreductase</fullName>
    </submittedName>
</protein>
<accession>A0A1W1Y240</accession>
<reference evidence="8 9" key="1">
    <citation type="submission" date="2017-04" db="EMBL/GenBank/DDBJ databases">
        <authorList>
            <person name="Afonso C.L."/>
            <person name="Miller P.J."/>
            <person name="Scott M.A."/>
            <person name="Spackman E."/>
            <person name="Goraichik I."/>
            <person name="Dimitrov K.M."/>
            <person name="Suarez D.L."/>
            <person name="Swayne D.E."/>
        </authorList>
    </citation>
    <scope>NUCLEOTIDE SEQUENCE [LARGE SCALE GENOMIC DNA]</scope>
    <source>
        <strain evidence="8 9">DSM 23236</strain>
    </source>
</reference>
<dbReference type="GO" id="GO:0005886">
    <property type="term" value="C:plasma membrane"/>
    <property type="evidence" value="ECO:0007669"/>
    <property type="project" value="UniProtKB-SubCell"/>
</dbReference>
<dbReference type="RefSeq" id="WP_084093078.1">
    <property type="nucleotide sequence ID" value="NZ_FWXD01000046.1"/>
</dbReference>
<evidence type="ECO:0000256" key="7">
    <source>
        <dbReference type="SAM" id="Phobius"/>
    </source>
</evidence>
<dbReference type="PANTHER" id="PTHR33452:SF1">
    <property type="entry name" value="INNER MEMBRANE PROTEIN YPHA-RELATED"/>
    <property type="match status" value="1"/>
</dbReference>
<comment type="similarity">
    <text evidence="2">Belongs to the DoxX family.</text>
</comment>
<sequence length="159" mass="17347">MKALHLACRLYGCFEKLAAALQPLFALVARIYIARVFFLSGLTKIRNWDGTLYLFREEYHVPVLPPEVAAVGGAAGELILPILLVLGLGGRFAAAGLFILNAVAVISYPGLEAIMIKDHVLWGVLLAYLLVHGPNRWSLDNAIKCRQHCKTPTPPTEAA</sequence>
<keyword evidence="6 7" id="KW-0472">Membrane</keyword>
<dbReference type="AlphaFoldDB" id="A0A1W1Y240"/>
<dbReference type="STRING" id="1121001.SAMN02745857_04169"/>
<evidence type="ECO:0000256" key="6">
    <source>
        <dbReference type="ARBA" id="ARBA00023136"/>
    </source>
</evidence>
<keyword evidence="9" id="KW-1185">Reference proteome</keyword>
<evidence type="ECO:0000313" key="8">
    <source>
        <dbReference type="EMBL" id="SMC29828.1"/>
    </source>
</evidence>
<gene>
    <name evidence="8" type="ORF">SAMN02745857_04169</name>
</gene>
<keyword evidence="5 7" id="KW-1133">Transmembrane helix</keyword>
<name>A0A1W1Y240_9NEIS</name>
<feature type="transmembrane region" description="Helical" evidence="7">
    <location>
        <begin position="92"/>
        <end position="111"/>
    </location>
</feature>
<comment type="subcellular location">
    <subcellularLocation>
        <location evidence="1">Cell membrane</location>
        <topology evidence="1">Multi-pass membrane protein</topology>
    </subcellularLocation>
</comment>
<dbReference type="PANTHER" id="PTHR33452">
    <property type="entry name" value="OXIDOREDUCTASE CATD-RELATED"/>
    <property type="match status" value="1"/>
</dbReference>
<feature type="transmembrane region" description="Helical" evidence="7">
    <location>
        <begin position="63"/>
        <end position="86"/>
    </location>
</feature>
<evidence type="ECO:0000256" key="3">
    <source>
        <dbReference type="ARBA" id="ARBA00022475"/>
    </source>
</evidence>
<feature type="transmembrane region" description="Helical" evidence="7">
    <location>
        <begin position="20"/>
        <end position="42"/>
    </location>
</feature>
<evidence type="ECO:0000256" key="5">
    <source>
        <dbReference type="ARBA" id="ARBA00022989"/>
    </source>
</evidence>
<proteinExistence type="inferred from homology"/>